<sequence>MTINKKLSTGKTTTFGATHNCDNISESNPDTALHDCNLQTTTMTPSLQHADRLHFEAATSNGGYVTINNIENNNIDPAIYYSGQTTTHKAKLVIDLVKPFHCSVGSACKDNMLDRGPPVTKSLAVTWRGHFANVFHNTHKFLNERSPNSPPIAAGYEELTGQPPDTVSREAIPNVSGIVKYEVSRAVDHDGGRSLNSPDSWSNVDDFQSEQILLDVPRADGDSVRVWVRATDVMGNTKT</sequence>
<protein>
    <submittedName>
        <fullName evidence="1">Uncharacterized protein</fullName>
    </submittedName>
</protein>
<dbReference type="Proteomes" id="UP001209878">
    <property type="component" value="Unassembled WGS sequence"/>
</dbReference>
<reference evidence="1" key="1">
    <citation type="journal article" date="2023" name="Mol. Biol. Evol.">
        <title>Third-Generation Sequencing Reveals the Adaptive Role of the Epigenome in Three Deep-Sea Polychaetes.</title>
        <authorList>
            <person name="Perez M."/>
            <person name="Aroh O."/>
            <person name="Sun Y."/>
            <person name="Lan Y."/>
            <person name="Juniper S.K."/>
            <person name="Young C.R."/>
            <person name="Angers B."/>
            <person name="Qian P.Y."/>
        </authorList>
    </citation>
    <scope>NUCLEOTIDE SEQUENCE</scope>
    <source>
        <strain evidence="1">R07B-5</strain>
    </source>
</reference>
<keyword evidence="2" id="KW-1185">Reference proteome</keyword>
<comment type="caution">
    <text evidence="1">The sequence shown here is derived from an EMBL/GenBank/DDBJ whole genome shotgun (WGS) entry which is preliminary data.</text>
</comment>
<accession>A0AAD9JGK8</accession>
<gene>
    <name evidence="1" type="ORF">NP493_2407g00005</name>
</gene>
<dbReference type="AlphaFoldDB" id="A0AAD9JGK8"/>
<proteinExistence type="predicted"/>
<evidence type="ECO:0000313" key="1">
    <source>
        <dbReference type="EMBL" id="KAK2152778.1"/>
    </source>
</evidence>
<evidence type="ECO:0000313" key="2">
    <source>
        <dbReference type="Proteomes" id="UP001209878"/>
    </source>
</evidence>
<name>A0AAD9JGK8_RIDPI</name>
<dbReference type="EMBL" id="JAODUO010002405">
    <property type="protein sequence ID" value="KAK2152778.1"/>
    <property type="molecule type" value="Genomic_DNA"/>
</dbReference>
<organism evidence="1 2">
    <name type="scientific">Ridgeia piscesae</name>
    <name type="common">Tubeworm</name>
    <dbReference type="NCBI Taxonomy" id="27915"/>
    <lineage>
        <taxon>Eukaryota</taxon>
        <taxon>Metazoa</taxon>
        <taxon>Spiralia</taxon>
        <taxon>Lophotrochozoa</taxon>
        <taxon>Annelida</taxon>
        <taxon>Polychaeta</taxon>
        <taxon>Sedentaria</taxon>
        <taxon>Canalipalpata</taxon>
        <taxon>Sabellida</taxon>
        <taxon>Siboglinidae</taxon>
        <taxon>Ridgeia</taxon>
    </lineage>
</organism>